<reference evidence="1 2" key="2">
    <citation type="journal article" date="2017" name="Int. J. Syst. Evol. Microbiol.">
        <title>Gordonia phthalatica sp. nov., a di-n-butyl phthalate-degrading bacterium isolated from activated sludge.</title>
        <authorList>
            <person name="Jin D."/>
            <person name="Kong X."/>
            <person name="Jia M."/>
            <person name="Yu X."/>
            <person name="Wang X."/>
            <person name="Zhuang X."/>
            <person name="Deng Y."/>
            <person name="Bai Z."/>
        </authorList>
    </citation>
    <scope>NUCLEOTIDE SEQUENCE [LARGE SCALE GENOMIC DNA]</scope>
    <source>
        <strain evidence="1 2">QH-11</strain>
    </source>
</reference>
<dbReference type="KEGG" id="goq:ACH46_13220"/>
<name>A0A0N9NHJ5_9ACTN</name>
<keyword evidence="2" id="KW-1185">Reference proteome</keyword>
<gene>
    <name evidence="1" type="ORF">ACH46_13220</name>
</gene>
<sequence length="433" mass="47663">MADHSDYRIERSSKARRRRYTTEDAITDAVPFGSWRELVDGVEAVTWPRNDHRPDLRLEFFVDHRDDPLEIFVQPVGGDFRKRDRRVSWADVAADTVPSDYSPAAVAALTALMAVLGGPDAIRRDGTLPLHDAGPALWPALDAVDEAGVRVWSGARQSFGFVSLVRGATIVHTVENIGDDGVLVSAAVQLSGRATGGPVRIIGSGAVFFGENEGLYLSRLDRGITPLEKALIESERCLHVPADQAHTVERDLPSHAFRRGLDVGEYGPIGERSPAAVLGVDVNDDGALLRWRLRYRDVHSTWLLEPDATADPSTMRDAKAEEALWIRVRPHLESVAGALPSWQTTVLGLINYESSRVGDDRLRILNSMRARASGQTKDQSLRKVPVEFLTLDVPITSEELAMLRDTVLPQISESDDVEVIITGEEPRPALRLV</sequence>
<dbReference type="OrthoDB" id="9804310at2"/>
<organism evidence="1 2">
    <name type="scientific">Gordonia phthalatica</name>
    <dbReference type="NCBI Taxonomy" id="1136941"/>
    <lineage>
        <taxon>Bacteria</taxon>
        <taxon>Bacillati</taxon>
        <taxon>Actinomycetota</taxon>
        <taxon>Actinomycetes</taxon>
        <taxon>Mycobacteriales</taxon>
        <taxon>Gordoniaceae</taxon>
        <taxon>Gordonia</taxon>
    </lineage>
</organism>
<evidence type="ECO:0000313" key="2">
    <source>
        <dbReference type="Proteomes" id="UP000063789"/>
    </source>
</evidence>
<dbReference type="STRING" id="1136941.ACH46_13220"/>
<evidence type="ECO:0000313" key="1">
    <source>
        <dbReference type="EMBL" id="ALG85261.1"/>
    </source>
</evidence>
<protein>
    <submittedName>
        <fullName evidence="1">Uncharacterized protein</fullName>
    </submittedName>
</protein>
<dbReference type="PATRIC" id="fig|1136941.3.peg.2690"/>
<dbReference type="RefSeq" id="WP_062393335.1">
    <property type="nucleotide sequence ID" value="NZ_CP011853.1"/>
</dbReference>
<dbReference type="EMBL" id="CP011853">
    <property type="protein sequence ID" value="ALG85261.1"/>
    <property type="molecule type" value="Genomic_DNA"/>
</dbReference>
<accession>A0A0N9NHJ5</accession>
<reference evidence="2" key="1">
    <citation type="submission" date="2015-06" db="EMBL/GenBank/DDBJ databases">
        <title>Complete genome sequence and metabolic analysis of phthalate degradation pathway in Gordonia sp. QH-11.</title>
        <authorList>
            <person name="Jin D."/>
            <person name="Kong X."/>
            <person name="Bai Z."/>
        </authorList>
    </citation>
    <scope>NUCLEOTIDE SEQUENCE [LARGE SCALE GENOMIC DNA]</scope>
    <source>
        <strain evidence="2">QH-11</strain>
    </source>
</reference>
<dbReference type="Proteomes" id="UP000063789">
    <property type="component" value="Chromosome"/>
</dbReference>
<proteinExistence type="predicted"/>
<dbReference type="AlphaFoldDB" id="A0A0N9NHJ5"/>